<keyword evidence="2" id="KW-1277">Toxin-antitoxin system</keyword>
<dbReference type="GO" id="GO:0000166">
    <property type="term" value="F:nucleotide binding"/>
    <property type="evidence" value="ECO:0007669"/>
    <property type="project" value="UniProtKB-KW"/>
</dbReference>
<organism evidence="6 7">
    <name type="scientific">Mobiluncus porci</name>
    <dbReference type="NCBI Taxonomy" id="2652278"/>
    <lineage>
        <taxon>Bacteria</taxon>
        <taxon>Bacillati</taxon>
        <taxon>Actinomycetota</taxon>
        <taxon>Actinomycetes</taxon>
        <taxon>Actinomycetales</taxon>
        <taxon>Actinomycetaceae</taxon>
        <taxon>Mobiluncus</taxon>
    </lineage>
</organism>
<evidence type="ECO:0000313" key="7">
    <source>
        <dbReference type="Proteomes" id="UP000442535"/>
    </source>
</evidence>
<keyword evidence="3" id="KW-0540">Nuclease</keyword>
<dbReference type="GO" id="GO:0004540">
    <property type="term" value="F:RNA nuclease activity"/>
    <property type="evidence" value="ECO:0007669"/>
    <property type="project" value="InterPro"/>
</dbReference>
<evidence type="ECO:0000256" key="5">
    <source>
        <dbReference type="ARBA" id="ARBA00022801"/>
    </source>
</evidence>
<dbReference type="EMBL" id="VUMY01000011">
    <property type="protein sequence ID" value="MST49944.1"/>
    <property type="molecule type" value="Genomic_DNA"/>
</dbReference>
<keyword evidence="5" id="KW-0378">Hydrolase</keyword>
<keyword evidence="4" id="KW-0547">Nucleotide-binding</keyword>
<dbReference type="GO" id="GO:0110001">
    <property type="term" value="C:toxin-antitoxin complex"/>
    <property type="evidence" value="ECO:0007669"/>
    <property type="project" value="InterPro"/>
</dbReference>
<evidence type="ECO:0000256" key="3">
    <source>
        <dbReference type="ARBA" id="ARBA00022722"/>
    </source>
</evidence>
<evidence type="ECO:0000256" key="1">
    <source>
        <dbReference type="ARBA" id="ARBA00022553"/>
    </source>
</evidence>
<dbReference type="Pfam" id="PF01934">
    <property type="entry name" value="HepT-like"/>
    <property type="match status" value="1"/>
</dbReference>
<reference evidence="6 7" key="1">
    <citation type="submission" date="2019-08" db="EMBL/GenBank/DDBJ databases">
        <title>In-depth cultivation of the pig gut microbiome towards novel bacterial diversity and tailored functional studies.</title>
        <authorList>
            <person name="Wylensek D."/>
            <person name="Hitch T.C.A."/>
            <person name="Clavel T."/>
        </authorList>
    </citation>
    <scope>NUCLEOTIDE SEQUENCE [LARGE SCALE GENOMIC DNA]</scope>
    <source>
        <strain evidence="6 7">RF-GAM-744-WT-7</strain>
    </source>
</reference>
<evidence type="ECO:0000256" key="4">
    <source>
        <dbReference type="ARBA" id="ARBA00022741"/>
    </source>
</evidence>
<accession>A0A7K0K3E2</accession>
<dbReference type="PANTHER" id="PTHR34139:SF1">
    <property type="entry name" value="RNASE MJ1380-RELATED"/>
    <property type="match status" value="1"/>
</dbReference>
<protein>
    <submittedName>
        <fullName evidence="6">DUF86 domain-containing protein</fullName>
    </submittedName>
</protein>
<dbReference type="PANTHER" id="PTHR34139">
    <property type="entry name" value="UPF0331 PROTEIN MJ0127"/>
    <property type="match status" value="1"/>
</dbReference>
<dbReference type="InterPro" id="IPR051813">
    <property type="entry name" value="HepT_RNase_toxin"/>
</dbReference>
<dbReference type="Proteomes" id="UP000442535">
    <property type="component" value="Unassembled WGS sequence"/>
</dbReference>
<name>A0A7K0K3E2_9ACTO</name>
<keyword evidence="7" id="KW-1185">Reference proteome</keyword>
<dbReference type="RefSeq" id="WP_154545110.1">
    <property type="nucleotide sequence ID" value="NZ_VUMY01000011.1"/>
</dbReference>
<comment type="caution">
    <text evidence="6">The sequence shown here is derived from an EMBL/GenBank/DDBJ whole genome shotgun (WGS) entry which is preliminary data.</text>
</comment>
<sequence length="112" mass="12818">MSRDDSARIKDMLRAIAKCRNYFSLIQSDSSADFVELVEDAIERNLQIIGEAANHLSSEFTIIHSDIAWPQIRGLRNILVHEYFVVATDTIRDVIENYLPELQQSLSNHISD</sequence>
<gene>
    <name evidence="6" type="ORF">FYJ63_06805</name>
</gene>
<dbReference type="AlphaFoldDB" id="A0A7K0K3E2"/>
<evidence type="ECO:0000256" key="2">
    <source>
        <dbReference type="ARBA" id="ARBA00022649"/>
    </source>
</evidence>
<keyword evidence="1" id="KW-0597">Phosphoprotein</keyword>
<dbReference type="InterPro" id="IPR008201">
    <property type="entry name" value="HepT-like"/>
</dbReference>
<evidence type="ECO:0000313" key="6">
    <source>
        <dbReference type="EMBL" id="MST49944.1"/>
    </source>
</evidence>
<dbReference type="SUPFAM" id="SSF81593">
    <property type="entry name" value="Nucleotidyltransferase substrate binding subunit/domain"/>
    <property type="match status" value="1"/>
</dbReference>
<proteinExistence type="predicted"/>
<dbReference type="GO" id="GO:0016787">
    <property type="term" value="F:hydrolase activity"/>
    <property type="evidence" value="ECO:0007669"/>
    <property type="project" value="UniProtKB-KW"/>
</dbReference>